<gene>
    <name evidence="1" type="ORF">J2W91_002076</name>
</gene>
<dbReference type="AlphaFoldDB" id="A0AAP5H402"/>
<dbReference type="EMBL" id="JAVDTR010000005">
    <property type="protein sequence ID" value="MDR6723614.1"/>
    <property type="molecule type" value="Genomic_DNA"/>
</dbReference>
<proteinExistence type="predicted"/>
<comment type="caution">
    <text evidence="1">The sequence shown here is derived from an EMBL/GenBank/DDBJ whole genome shotgun (WGS) entry which is preliminary data.</text>
</comment>
<name>A0AAP5H402_PAEAM</name>
<dbReference type="Gene3D" id="1.50.10.20">
    <property type="match status" value="1"/>
</dbReference>
<protein>
    <recommendedName>
        <fullName evidence="3">Squalene cyclase C-terminal domain-containing protein</fullName>
    </recommendedName>
</protein>
<reference evidence="1" key="1">
    <citation type="submission" date="2023-07" db="EMBL/GenBank/DDBJ databases">
        <title>Sorghum-associated microbial communities from plants grown in Nebraska, USA.</title>
        <authorList>
            <person name="Schachtman D."/>
        </authorList>
    </citation>
    <scope>NUCLEOTIDE SEQUENCE</scope>
    <source>
        <strain evidence="1">BE80</strain>
    </source>
</reference>
<accession>A0AAP5H402</accession>
<dbReference type="InterPro" id="IPR008930">
    <property type="entry name" value="Terpenoid_cyclase/PrenylTrfase"/>
</dbReference>
<dbReference type="RefSeq" id="WP_310138991.1">
    <property type="nucleotide sequence ID" value="NZ_JAVDTR010000005.1"/>
</dbReference>
<dbReference type="Proteomes" id="UP001254832">
    <property type="component" value="Unassembled WGS sequence"/>
</dbReference>
<evidence type="ECO:0000313" key="1">
    <source>
        <dbReference type="EMBL" id="MDR6723614.1"/>
    </source>
</evidence>
<dbReference type="SUPFAM" id="SSF48239">
    <property type="entry name" value="Terpenoid cyclases/Protein prenyltransferases"/>
    <property type="match status" value="1"/>
</dbReference>
<sequence>MNYEKAAQSIWTHGRLLERRIFEYVFQGGSPNNVLSSLKAYQNEDGGFGHALEPDLQAPGSQPHYMEFALRTLYDCNIKNEELAQKACKYIAKHADLEKGIPTIFPSSAQYPRAEHWQNSFATEPSFSRLTGLIGLLKWQGIV</sequence>
<evidence type="ECO:0008006" key="3">
    <source>
        <dbReference type="Google" id="ProtNLM"/>
    </source>
</evidence>
<evidence type="ECO:0000313" key="2">
    <source>
        <dbReference type="Proteomes" id="UP001254832"/>
    </source>
</evidence>
<organism evidence="1 2">
    <name type="scientific">Paenibacillus amylolyticus</name>
    <dbReference type="NCBI Taxonomy" id="1451"/>
    <lineage>
        <taxon>Bacteria</taxon>
        <taxon>Bacillati</taxon>
        <taxon>Bacillota</taxon>
        <taxon>Bacilli</taxon>
        <taxon>Bacillales</taxon>
        <taxon>Paenibacillaceae</taxon>
        <taxon>Paenibacillus</taxon>
    </lineage>
</organism>